<evidence type="ECO:0000256" key="1">
    <source>
        <dbReference type="SAM" id="Phobius"/>
    </source>
</evidence>
<name>A0A512J6J6_9HYPH</name>
<keyword evidence="1" id="KW-0472">Membrane</keyword>
<reference evidence="2 4" key="3">
    <citation type="submission" date="2019-07" db="EMBL/GenBank/DDBJ databases">
        <title>Whole genome shotgun sequence of Methylobacterium oxalidis NBRC 107715.</title>
        <authorList>
            <person name="Hosoyama A."/>
            <person name="Uohara A."/>
            <person name="Ohji S."/>
            <person name="Ichikawa N."/>
        </authorList>
    </citation>
    <scope>NUCLEOTIDE SEQUENCE [LARGE SCALE GENOMIC DNA]</scope>
    <source>
        <strain evidence="2 4">NBRC 107715</strain>
    </source>
</reference>
<feature type="transmembrane region" description="Helical" evidence="1">
    <location>
        <begin position="49"/>
        <end position="68"/>
    </location>
</feature>
<dbReference type="Pfam" id="PF07784">
    <property type="entry name" value="DUF1622"/>
    <property type="match status" value="1"/>
</dbReference>
<dbReference type="InterPro" id="IPR012427">
    <property type="entry name" value="DUF1622"/>
</dbReference>
<evidence type="ECO:0008006" key="6">
    <source>
        <dbReference type="Google" id="ProtNLM"/>
    </source>
</evidence>
<dbReference type="Proteomes" id="UP000321960">
    <property type="component" value="Unassembled WGS sequence"/>
</dbReference>
<comment type="caution">
    <text evidence="2">The sequence shown here is derived from an EMBL/GenBank/DDBJ whole genome shotgun (WGS) entry which is preliminary data.</text>
</comment>
<dbReference type="Proteomes" id="UP001156856">
    <property type="component" value="Unassembled WGS sequence"/>
</dbReference>
<reference evidence="3" key="1">
    <citation type="journal article" date="2014" name="Int. J. Syst. Evol. Microbiol.">
        <title>Complete genome of a new Firmicutes species belonging to the dominant human colonic microbiota ('Ruminococcus bicirculans') reveals two chromosomes and a selective capacity to utilize plant glucans.</title>
        <authorList>
            <consortium name="NISC Comparative Sequencing Program"/>
            <person name="Wegmann U."/>
            <person name="Louis P."/>
            <person name="Goesmann A."/>
            <person name="Henrissat B."/>
            <person name="Duncan S.H."/>
            <person name="Flint H.J."/>
        </authorList>
    </citation>
    <scope>NUCLEOTIDE SEQUENCE</scope>
    <source>
        <strain evidence="3">NBRC 107715</strain>
    </source>
</reference>
<evidence type="ECO:0000313" key="3">
    <source>
        <dbReference type="EMBL" id="GLS65422.1"/>
    </source>
</evidence>
<dbReference type="EMBL" id="BJZU01000073">
    <property type="protein sequence ID" value="GEP05598.1"/>
    <property type="molecule type" value="Genomic_DNA"/>
</dbReference>
<dbReference type="AlphaFoldDB" id="A0A512J6J6"/>
<sequence>MFALDRPILILALLIEFGGSLLVVTGCARGLFTLIRGRGSREAIVRARFLVADSIIAALGFKTAAALLKTIELRTWDAILMFIAVFTLRTLIKRVLTWEEERLRTGSAINGIER</sequence>
<feature type="transmembrane region" description="Helical" evidence="1">
    <location>
        <begin position="74"/>
        <end position="92"/>
    </location>
</feature>
<keyword evidence="1" id="KW-1133">Transmembrane helix</keyword>
<feature type="transmembrane region" description="Helical" evidence="1">
    <location>
        <begin position="6"/>
        <end position="28"/>
    </location>
</feature>
<accession>A0A512J6J6</accession>
<dbReference type="EMBL" id="BSPK01000072">
    <property type="protein sequence ID" value="GLS65422.1"/>
    <property type="molecule type" value="Genomic_DNA"/>
</dbReference>
<protein>
    <recommendedName>
        <fullName evidence="6">DUF1622 domain-containing protein</fullName>
    </recommendedName>
</protein>
<evidence type="ECO:0000313" key="4">
    <source>
        <dbReference type="Proteomes" id="UP000321960"/>
    </source>
</evidence>
<proteinExistence type="predicted"/>
<evidence type="ECO:0000313" key="2">
    <source>
        <dbReference type="EMBL" id="GEP05598.1"/>
    </source>
</evidence>
<gene>
    <name evidence="3" type="ORF">GCM10007888_38040</name>
    <name evidence="2" type="ORF">MOX02_36360</name>
</gene>
<dbReference type="OrthoDB" id="165260at2"/>
<reference evidence="3" key="4">
    <citation type="submission" date="2023-01" db="EMBL/GenBank/DDBJ databases">
        <title>Draft genome sequence of Methylobacterium oxalidis strain NBRC 107715.</title>
        <authorList>
            <person name="Sun Q."/>
            <person name="Mori K."/>
        </authorList>
    </citation>
    <scope>NUCLEOTIDE SEQUENCE</scope>
    <source>
        <strain evidence="3">NBRC 107715</strain>
    </source>
</reference>
<organism evidence="2 4">
    <name type="scientific">Methylobacterium oxalidis</name>
    <dbReference type="NCBI Taxonomy" id="944322"/>
    <lineage>
        <taxon>Bacteria</taxon>
        <taxon>Pseudomonadati</taxon>
        <taxon>Pseudomonadota</taxon>
        <taxon>Alphaproteobacteria</taxon>
        <taxon>Hyphomicrobiales</taxon>
        <taxon>Methylobacteriaceae</taxon>
        <taxon>Methylobacterium</taxon>
    </lineage>
</organism>
<keyword evidence="5" id="KW-1185">Reference proteome</keyword>
<reference evidence="5" key="2">
    <citation type="journal article" date="2019" name="Int. J. Syst. Evol. Microbiol.">
        <title>The Global Catalogue of Microorganisms (GCM) 10K type strain sequencing project: providing services to taxonomists for standard genome sequencing and annotation.</title>
        <authorList>
            <consortium name="The Broad Institute Genomics Platform"/>
            <consortium name="The Broad Institute Genome Sequencing Center for Infectious Disease"/>
            <person name="Wu L."/>
            <person name="Ma J."/>
        </authorList>
    </citation>
    <scope>NUCLEOTIDE SEQUENCE [LARGE SCALE GENOMIC DNA]</scope>
    <source>
        <strain evidence="5">NBRC 107715</strain>
    </source>
</reference>
<keyword evidence="1" id="KW-0812">Transmembrane</keyword>
<dbReference type="RefSeq" id="WP_147027149.1">
    <property type="nucleotide sequence ID" value="NZ_BJZU01000073.1"/>
</dbReference>
<dbReference type="PROSITE" id="PS51257">
    <property type="entry name" value="PROKAR_LIPOPROTEIN"/>
    <property type="match status" value="1"/>
</dbReference>
<evidence type="ECO:0000313" key="5">
    <source>
        <dbReference type="Proteomes" id="UP001156856"/>
    </source>
</evidence>